<evidence type="ECO:0000313" key="1">
    <source>
        <dbReference type="EMBL" id="KAJ5556565.1"/>
    </source>
</evidence>
<gene>
    <name evidence="1" type="ORF">N7494_000480</name>
</gene>
<evidence type="ECO:0000313" key="2">
    <source>
        <dbReference type="Proteomes" id="UP001220324"/>
    </source>
</evidence>
<keyword evidence="2" id="KW-1185">Reference proteome</keyword>
<sequence>MSVEHILEPACITADDQQQTILQMSVMKAGLFNACWTKIESNPGLDLSNVLEHEHCVYVCGFATEDLAMRMLARGIDLADTVRARPYVTWRWMAQYQPSPAPFFSWLTQRGCWPYSTEPGHVAPLLVAAQHDRFKATSWLLLNNFSACEQRSCAVAAAVRQTEDSASILHLVVKRMSLAVPLHPPSWAQDIACEVIQAACNQDQMDGAESLQSIQDLAIQKLRCVTEFAPDSLVYSKEQFSIAIEAGLTDLVNFLRAGNKEALAALKDELRLAH</sequence>
<dbReference type="AlphaFoldDB" id="A0AAD6GL44"/>
<protein>
    <submittedName>
        <fullName evidence="1">Uncharacterized protein</fullName>
    </submittedName>
</protein>
<accession>A0AAD6GL44</accession>
<proteinExistence type="predicted"/>
<dbReference type="EMBL" id="JAQIZZ010000001">
    <property type="protein sequence ID" value="KAJ5556565.1"/>
    <property type="molecule type" value="Genomic_DNA"/>
</dbReference>
<comment type="caution">
    <text evidence="1">The sequence shown here is derived from an EMBL/GenBank/DDBJ whole genome shotgun (WGS) entry which is preliminary data.</text>
</comment>
<name>A0AAD6GL44_9EURO</name>
<reference evidence="1 2" key="1">
    <citation type="journal article" date="2023" name="IMA Fungus">
        <title>Comparative genomic study of the Penicillium genus elucidates a diverse pangenome and 15 lateral gene transfer events.</title>
        <authorList>
            <person name="Petersen C."/>
            <person name="Sorensen T."/>
            <person name="Nielsen M.R."/>
            <person name="Sondergaard T.E."/>
            <person name="Sorensen J.L."/>
            <person name="Fitzpatrick D.A."/>
            <person name="Frisvad J.C."/>
            <person name="Nielsen K.L."/>
        </authorList>
    </citation>
    <scope>NUCLEOTIDE SEQUENCE [LARGE SCALE GENOMIC DNA]</scope>
    <source>
        <strain evidence="1 2">IBT 35679</strain>
    </source>
</reference>
<dbReference type="Proteomes" id="UP001220324">
    <property type="component" value="Unassembled WGS sequence"/>
</dbReference>
<organism evidence="1 2">
    <name type="scientific">Penicillium frequentans</name>
    <dbReference type="NCBI Taxonomy" id="3151616"/>
    <lineage>
        <taxon>Eukaryota</taxon>
        <taxon>Fungi</taxon>
        <taxon>Dikarya</taxon>
        <taxon>Ascomycota</taxon>
        <taxon>Pezizomycotina</taxon>
        <taxon>Eurotiomycetes</taxon>
        <taxon>Eurotiomycetidae</taxon>
        <taxon>Eurotiales</taxon>
        <taxon>Aspergillaceae</taxon>
        <taxon>Penicillium</taxon>
    </lineage>
</organism>